<dbReference type="InterPro" id="IPR001223">
    <property type="entry name" value="Glyco_hydro18_cat"/>
</dbReference>
<dbReference type="InterPro" id="IPR017853">
    <property type="entry name" value="GH"/>
</dbReference>
<evidence type="ECO:0000259" key="3">
    <source>
        <dbReference type="PROSITE" id="PS51910"/>
    </source>
</evidence>
<dbReference type="PANTHER" id="PTHR11177">
    <property type="entry name" value="CHITINASE"/>
    <property type="match status" value="1"/>
</dbReference>
<feature type="chain" id="PRO_5042041060" evidence="2">
    <location>
        <begin position="23"/>
        <end position="346"/>
    </location>
</feature>
<feature type="region of interest" description="Disordered" evidence="1">
    <location>
        <begin position="24"/>
        <end position="47"/>
    </location>
</feature>
<evidence type="ECO:0000313" key="4">
    <source>
        <dbReference type="EMBL" id="KAJ7670472.1"/>
    </source>
</evidence>
<dbReference type="SMART" id="SM00636">
    <property type="entry name" value="Glyco_18"/>
    <property type="match status" value="1"/>
</dbReference>
<name>A0AAD7CZ72_MYCRO</name>
<dbReference type="PROSITE" id="PS51910">
    <property type="entry name" value="GH18_2"/>
    <property type="match status" value="1"/>
</dbReference>
<keyword evidence="5" id="KW-1185">Reference proteome</keyword>
<dbReference type="GO" id="GO:0008061">
    <property type="term" value="F:chitin binding"/>
    <property type="evidence" value="ECO:0007669"/>
    <property type="project" value="InterPro"/>
</dbReference>
<evidence type="ECO:0000256" key="1">
    <source>
        <dbReference type="SAM" id="MobiDB-lite"/>
    </source>
</evidence>
<dbReference type="GO" id="GO:0005975">
    <property type="term" value="P:carbohydrate metabolic process"/>
    <property type="evidence" value="ECO:0007669"/>
    <property type="project" value="InterPro"/>
</dbReference>
<dbReference type="GO" id="GO:0004568">
    <property type="term" value="F:chitinase activity"/>
    <property type="evidence" value="ECO:0007669"/>
    <property type="project" value="TreeGrafter"/>
</dbReference>
<keyword evidence="2" id="KW-0732">Signal</keyword>
<feature type="signal peptide" evidence="2">
    <location>
        <begin position="1"/>
        <end position="22"/>
    </location>
</feature>
<dbReference type="InterPro" id="IPR011583">
    <property type="entry name" value="Chitinase_II/V-like_cat"/>
</dbReference>
<dbReference type="InterPro" id="IPR050314">
    <property type="entry name" value="Glycosyl_Hydrlase_18"/>
</dbReference>
<dbReference type="Pfam" id="PF00704">
    <property type="entry name" value="Glyco_hydro_18"/>
    <property type="match status" value="1"/>
</dbReference>
<reference evidence="4" key="1">
    <citation type="submission" date="2023-03" db="EMBL/GenBank/DDBJ databases">
        <title>Massive genome expansion in bonnet fungi (Mycena s.s.) driven by repeated elements and novel gene families across ecological guilds.</title>
        <authorList>
            <consortium name="Lawrence Berkeley National Laboratory"/>
            <person name="Harder C.B."/>
            <person name="Miyauchi S."/>
            <person name="Viragh M."/>
            <person name="Kuo A."/>
            <person name="Thoen E."/>
            <person name="Andreopoulos B."/>
            <person name="Lu D."/>
            <person name="Skrede I."/>
            <person name="Drula E."/>
            <person name="Henrissat B."/>
            <person name="Morin E."/>
            <person name="Kohler A."/>
            <person name="Barry K."/>
            <person name="LaButti K."/>
            <person name="Morin E."/>
            <person name="Salamov A."/>
            <person name="Lipzen A."/>
            <person name="Mereny Z."/>
            <person name="Hegedus B."/>
            <person name="Baldrian P."/>
            <person name="Stursova M."/>
            <person name="Weitz H."/>
            <person name="Taylor A."/>
            <person name="Grigoriev I.V."/>
            <person name="Nagy L.G."/>
            <person name="Martin F."/>
            <person name="Kauserud H."/>
        </authorList>
    </citation>
    <scope>NUCLEOTIDE SEQUENCE</scope>
    <source>
        <strain evidence="4">CBHHK067</strain>
    </source>
</reference>
<dbReference type="Proteomes" id="UP001221757">
    <property type="component" value="Unassembled WGS sequence"/>
</dbReference>
<dbReference type="SUPFAM" id="SSF51445">
    <property type="entry name" value="(Trans)glycosidases"/>
    <property type="match status" value="1"/>
</dbReference>
<dbReference type="GO" id="GO:0006032">
    <property type="term" value="P:chitin catabolic process"/>
    <property type="evidence" value="ECO:0007669"/>
    <property type="project" value="TreeGrafter"/>
</dbReference>
<dbReference type="GO" id="GO:0005576">
    <property type="term" value="C:extracellular region"/>
    <property type="evidence" value="ECO:0007669"/>
    <property type="project" value="TreeGrafter"/>
</dbReference>
<evidence type="ECO:0000313" key="5">
    <source>
        <dbReference type="Proteomes" id="UP001221757"/>
    </source>
</evidence>
<dbReference type="PANTHER" id="PTHR11177:SF317">
    <property type="entry name" value="CHITINASE 12-RELATED"/>
    <property type="match status" value="1"/>
</dbReference>
<feature type="domain" description="GH18" evidence="3">
    <location>
        <begin position="1"/>
        <end position="343"/>
    </location>
</feature>
<evidence type="ECO:0000256" key="2">
    <source>
        <dbReference type="SAM" id="SignalP"/>
    </source>
</evidence>
<organism evidence="4 5">
    <name type="scientific">Mycena rosella</name>
    <name type="common">Pink bonnet</name>
    <name type="synonym">Agaricus rosellus</name>
    <dbReference type="NCBI Taxonomy" id="1033263"/>
    <lineage>
        <taxon>Eukaryota</taxon>
        <taxon>Fungi</taxon>
        <taxon>Dikarya</taxon>
        <taxon>Basidiomycota</taxon>
        <taxon>Agaricomycotina</taxon>
        <taxon>Agaricomycetes</taxon>
        <taxon>Agaricomycetidae</taxon>
        <taxon>Agaricales</taxon>
        <taxon>Marasmiineae</taxon>
        <taxon>Mycenaceae</taxon>
        <taxon>Mycena</taxon>
    </lineage>
</organism>
<dbReference type="AlphaFoldDB" id="A0AAD7CZ72"/>
<comment type="caution">
    <text evidence="4">The sequence shown here is derived from an EMBL/GenBank/DDBJ whole genome shotgun (WGS) entry which is preliminary data.</text>
</comment>
<dbReference type="EMBL" id="JARKIE010000180">
    <property type="protein sequence ID" value="KAJ7670472.1"/>
    <property type="molecule type" value="Genomic_DNA"/>
</dbReference>
<sequence length="346" mass="36484">MYGLTFSLLICAQFLARTSASAAPHIRRSPKETSPGDDNPGAANATDDSDVDAVIAAAQRYCFGELRRANARTNGSPTVFVVANVLPLLAIGGWTGSQYFSPAVASENRTQFVDSVLGLVTKYGLDGNDFDCNAVAANDSVNFLAFLQQLQQENSTLLLTATVGTEPFMGGDGNPMADVSAFAKVLNRIELMVYDTWNPNKTAGAKAPLTDCAPHQFGSVTSAVAAWTAAKFPVEQPAGPSDVAGDTTPDQCGNPTSVSGVYTFAQLVSAGFLDVNGQALHNYLFDTCTSTNVLVSYDDANSFAAKGNFIADNGLAGFAMWEVTSGDYNDILVDSLYTAMGTEYCQ</sequence>
<keyword evidence="4" id="KW-0378">Hydrolase</keyword>
<accession>A0AAD7CZ72</accession>
<proteinExistence type="predicted"/>
<gene>
    <name evidence="4" type="ORF">B0H17DRAFT_1141823</name>
</gene>
<protein>
    <submittedName>
        <fullName evidence="4">Glycoside hydrolase superfamily</fullName>
    </submittedName>
</protein>
<dbReference type="Gene3D" id="3.20.20.80">
    <property type="entry name" value="Glycosidases"/>
    <property type="match status" value="1"/>
</dbReference>